<accession>A0ABY6LSU8</accession>
<sequence>METSGWSDVGSDRSVTTKGTGKSITWGVFGRAVLKAYYIFIIICISTVLKAYIHSSFKIPFLHESSFSIGIKGKQLNAVLQRYGRLNWRNRWERTPLMNREIGGEGFDDFGEHDIEELLVDEALNDDDILESMVDTTKDFETVCVDSELEDVTPLDEKLLREGLQLSAPAHFDPNLDCEISLTEFSTEISKLRNNRETELDNIPNEATKDLPDEYLKLLTNTYHKILMTSSVPSMWTRAIIHPIFKNGDPNKP</sequence>
<evidence type="ECO:0000256" key="1">
    <source>
        <dbReference type="SAM" id="MobiDB-lite"/>
    </source>
</evidence>
<evidence type="ECO:0000313" key="4">
    <source>
        <dbReference type="Proteomes" id="UP001235939"/>
    </source>
</evidence>
<reference evidence="3 4" key="1">
    <citation type="submission" date="2022-03" db="EMBL/GenBank/DDBJ databases">
        <title>A chromosomal length assembly of Cordylochernes scorpioides.</title>
        <authorList>
            <person name="Zeh D."/>
            <person name="Zeh J."/>
        </authorList>
    </citation>
    <scope>NUCLEOTIDE SEQUENCE [LARGE SCALE GENOMIC DNA]</scope>
    <source>
        <strain evidence="3">IN4F17</strain>
        <tissue evidence="3">Whole Body</tissue>
    </source>
</reference>
<evidence type="ECO:0000256" key="2">
    <source>
        <dbReference type="SAM" id="Phobius"/>
    </source>
</evidence>
<keyword evidence="2" id="KW-1133">Transmembrane helix</keyword>
<gene>
    <name evidence="3" type="ORF">LAZ67_X001857</name>
</gene>
<name>A0ABY6LSU8_9ARAC</name>
<dbReference type="Proteomes" id="UP001235939">
    <property type="component" value="Chromosome X"/>
</dbReference>
<proteinExistence type="predicted"/>
<protein>
    <submittedName>
        <fullName evidence="3">Uncharacterized protein</fullName>
    </submittedName>
</protein>
<keyword evidence="2" id="KW-0812">Transmembrane</keyword>
<feature type="region of interest" description="Disordered" evidence="1">
    <location>
        <begin position="1"/>
        <end position="20"/>
    </location>
</feature>
<organism evidence="3 4">
    <name type="scientific">Cordylochernes scorpioides</name>
    <dbReference type="NCBI Taxonomy" id="51811"/>
    <lineage>
        <taxon>Eukaryota</taxon>
        <taxon>Metazoa</taxon>
        <taxon>Ecdysozoa</taxon>
        <taxon>Arthropoda</taxon>
        <taxon>Chelicerata</taxon>
        <taxon>Arachnida</taxon>
        <taxon>Pseudoscorpiones</taxon>
        <taxon>Cheliferoidea</taxon>
        <taxon>Chernetidae</taxon>
        <taxon>Cordylochernes</taxon>
    </lineage>
</organism>
<dbReference type="EMBL" id="CP092886">
    <property type="protein sequence ID" value="UYV84329.1"/>
    <property type="molecule type" value="Genomic_DNA"/>
</dbReference>
<evidence type="ECO:0000313" key="3">
    <source>
        <dbReference type="EMBL" id="UYV84329.1"/>
    </source>
</evidence>
<keyword evidence="4" id="KW-1185">Reference proteome</keyword>
<feature type="transmembrane region" description="Helical" evidence="2">
    <location>
        <begin position="36"/>
        <end position="53"/>
    </location>
</feature>
<keyword evidence="2" id="KW-0472">Membrane</keyword>